<evidence type="ECO:0000313" key="1">
    <source>
        <dbReference type="EMBL" id="MDR5893411.1"/>
    </source>
</evidence>
<gene>
    <name evidence="1" type="ORF">QC820_11375</name>
</gene>
<keyword evidence="2" id="KW-1185">Reference proteome</keyword>
<proteinExistence type="predicted"/>
<dbReference type="Proteomes" id="UP001252270">
    <property type="component" value="Unassembled WGS sequence"/>
</dbReference>
<sequence length="46" mass="5296">MIKGLMWCFAILGVQLGLLRYIDIRVAAMPRLQDRPEEPEQEQLPG</sequence>
<name>A0ABU1GN12_9GAMM</name>
<protein>
    <submittedName>
        <fullName evidence="1">Uncharacterized protein</fullName>
    </submittedName>
</protein>
<accession>A0ABU1GN12</accession>
<reference evidence="1 2" key="1">
    <citation type="submission" date="2023-04" db="EMBL/GenBank/DDBJ databases">
        <title>A long-awaited taxogenomic arrangement of the family Halomonadaceae.</title>
        <authorList>
            <person name="De La Haba R."/>
            <person name="Chuvochina M."/>
            <person name="Wittouck S."/>
            <person name="Arahal D.R."/>
            <person name="Sanchez-Porro C."/>
            <person name="Hugenholtz P."/>
            <person name="Ventosa A."/>
        </authorList>
    </citation>
    <scope>NUCLEOTIDE SEQUENCE [LARGE SCALE GENOMIC DNA]</scope>
    <source>
        <strain evidence="1 2">DSM 17332</strain>
    </source>
</reference>
<organism evidence="1 2">
    <name type="scientific">Halomonas mongoliensis</name>
    <dbReference type="NCBI Taxonomy" id="321265"/>
    <lineage>
        <taxon>Bacteria</taxon>
        <taxon>Pseudomonadati</taxon>
        <taxon>Pseudomonadota</taxon>
        <taxon>Gammaproteobacteria</taxon>
        <taxon>Oceanospirillales</taxon>
        <taxon>Halomonadaceae</taxon>
        <taxon>Halomonas</taxon>
    </lineage>
</organism>
<evidence type="ECO:0000313" key="2">
    <source>
        <dbReference type="Proteomes" id="UP001252270"/>
    </source>
</evidence>
<dbReference type="EMBL" id="JARWAL010000009">
    <property type="protein sequence ID" value="MDR5893411.1"/>
    <property type="molecule type" value="Genomic_DNA"/>
</dbReference>
<dbReference type="RefSeq" id="WP_299316665.1">
    <property type="nucleotide sequence ID" value="NZ_JARWAL010000009.1"/>
</dbReference>
<comment type="caution">
    <text evidence="1">The sequence shown here is derived from an EMBL/GenBank/DDBJ whole genome shotgun (WGS) entry which is preliminary data.</text>
</comment>